<gene>
    <name evidence="8" type="ORF">WIS52_02875</name>
</gene>
<evidence type="ECO:0000256" key="5">
    <source>
        <dbReference type="ARBA" id="ARBA00023002"/>
    </source>
</evidence>
<dbReference type="Gene3D" id="3.50.50.60">
    <property type="entry name" value="FAD/NAD(P)-binding domain"/>
    <property type="match status" value="3"/>
</dbReference>
<keyword evidence="3" id="KW-0285">Flavoprotein</keyword>
<dbReference type="RefSeq" id="WP_349296480.1">
    <property type="nucleotide sequence ID" value="NZ_JBEDNQ010000001.1"/>
</dbReference>
<feature type="region of interest" description="Disordered" evidence="7">
    <location>
        <begin position="494"/>
        <end position="516"/>
    </location>
</feature>
<keyword evidence="6" id="KW-0503">Monooxygenase</keyword>
<dbReference type="PRINTS" id="PR00411">
    <property type="entry name" value="PNDRDTASEI"/>
</dbReference>
<comment type="cofactor">
    <cofactor evidence="1">
        <name>FAD</name>
        <dbReference type="ChEBI" id="CHEBI:57692"/>
    </cofactor>
</comment>
<dbReference type="InterPro" id="IPR051820">
    <property type="entry name" value="FAD-binding_MO"/>
</dbReference>
<evidence type="ECO:0000313" key="8">
    <source>
        <dbReference type="EMBL" id="MEQ3549404.1"/>
    </source>
</evidence>
<keyword evidence="4" id="KW-0274">FAD</keyword>
<evidence type="ECO:0000313" key="9">
    <source>
        <dbReference type="Proteomes" id="UP001494902"/>
    </source>
</evidence>
<dbReference type="Pfam" id="PF13450">
    <property type="entry name" value="NAD_binding_8"/>
    <property type="match status" value="1"/>
</dbReference>
<evidence type="ECO:0000256" key="4">
    <source>
        <dbReference type="ARBA" id="ARBA00022827"/>
    </source>
</evidence>
<name>A0ABV1K4M9_9PSEU</name>
<dbReference type="Pfam" id="PF00743">
    <property type="entry name" value="FMO-like"/>
    <property type="match status" value="1"/>
</dbReference>
<dbReference type="EC" id="1.14.13.-" evidence="8"/>
<dbReference type="SUPFAM" id="SSF51905">
    <property type="entry name" value="FAD/NAD(P)-binding domain"/>
    <property type="match status" value="1"/>
</dbReference>
<dbReference type="InterPro" id="IPR020946">
    <property type="entry name" value="Flavin_mOase-like"/>
</dbReference>
<sequence>MTPPTGTRGTGDGHRDVIIVGAGLSGIGAACRLQQELPGADYAVLEARADLGGTWDLFRYPGIRSDSDMFTLSYPFRPWRGKRSIADGADIHRYLADTAYEHGVRERIRFGTAVVGASWDSATGRWTVDTETADGPQRWTCRFLFLCSGYYDYDAGYQPEFAGRDDFAGAWVHPQDWPADLDIDGKRVVVIGSGATAVTLVPALAERAAHVTMLQRSPSYLTVLPGRDPLADRLRRVLPARLAHTLLRLQYAALSQGFYQLARRRPERVKAMLRRLAVRAVGGDESYVDTHFTPSYEPWDQRLCVVPEGDFFTAIRRGDASVVTDRIERITPSGVRLASGAQLDADVIVSATGLTLKPLGGLRLEVDGEQVDVGKTVTYRGLMLSGVPNLAFTVGYVNASWTLRADLVARYVPRLLGLMDRERYAIATPAPTASPDRPLLDLTSGYVQRSAHLFPRQGRSDPWRLHQNFFLDALGLGRADLRRDMLFVPRDALGSPGAAAPRPSESGIAADRKVTS</sequence>
<dbReference type="EMBL" id="JBEDNQ010000001">
    <property type="protein sequence ID" value="MEQ3549404.1"/>
    <property type="molecule type" value="Genomic_DNA"/>
</dbReference>
<dbReference type="InterPro" id="IPR036188">
    <property type="entry name" value="FAD/NAD-bd_sf"/>
</dbReference>
<dbReference type="GO" id="GO:0016491">
    <property type="term" value="F:oxidoreductase activity"/>
    <property type="evidence" value="ECO:0007669"/>
    <property type="project" value="UniProtKB-KW"/>
</dbReference>
<evidence type="ECO:0000256" key="7">
    <source>
        <dbReference type="SAM" id="MobiDB-lite"/>
    </source>
</evidence>
<keyword evidence="9" id="KW-1185">Reference proteome</keyword>
<dbReference type="Proteomes" id="UP001494902">
    <property type="component" value="Unassembled WGS sequence"/>
</dbReference>
<proteinExistence type="inferred from homology"/>
<organism evidence="8 9">
    <name type="scientific">Pseudonocardia nematodicida</name>
    <dbReference type="NCBI Taxonomy" id="1206997"/>
    <lineage>
        <taxon>Bacteria</taxon>
        <taxon>Bacillati</taxon>
        <taxon>Actinomycetota</taxon>
        <taxon>Actinomycetes</taxon>
        <taxon>Pseudonocardiales</taxon>
        <taxon>Pseudonocardiaceae</taxon>
        <taxon>Pseudonocardia</taxon>
    </lineage>
</organism>
<protein>
    <submittedName>
        <fullName evidence="8">NAD(P)/FAD-dependent oxidoreductase</fullName>
        <ecNumber evidence="8">1.14.13.-</ecNumber>
    </submittedName>
</protein>
<reference evidence="8 9" key="1">
    <citation type="submission" date="2024-03" db="EMBL/GenBank/DDBJ databases">
        <title>Draft genome sequence of Pseudonocardia nematodicida JCM 31783.</title>
        <authorList>
            <person name="Butdee W."/>
            <person name="Duangmal K."/>
        </authorList>
    </citation>
    <scope>NUCLEOTIDE SEQUENCE [LARGE SCALE GENOMIC DNA]</scope>
    <source>
        <strain evidence="8 9">JCM 31783</strain>
    </source>
</reference>
<dbReference type="PANTHER" id="PTHR43872">
    <property type="entry name" value="MONOOXYGENASE, PUTATIVE (AFU_ORTHOLOGUE AFUA_8G02570)-RELATED"/>
    <property type="match status" value="1"/>
</dbReference>
<dbReference type="PANTHER" id="PTHR43872:SF1">
    <property type="entry name" value="MONOOXYGENASE, PUTATIVE (AFU_ORTHOLOGUE AFUA_8G02570)-RELATED"/>
    <property type="match status" value="1"/>
</dbReference>
<evidence type="ECO:0000256" key="2">
    <source>
        <dbReference type="ARBA" id="ARBA00010139"/>
    </source>
</evidence>
<evidence type="ECO:0000256" key="6">
    <source>
        <dbReference type="ARBA" id="ARBA00023033"/>
    </source>
</evidence>
<comment type="similarity">
    <text evidence="2">Belongs to the FAD-binding monooxygenase family.</text>
</comment>
<evidence type="ECO:0000256" key="1">
    <source>
        <dbReference type="ARBA" id="ARBA00001974"/>
    </source>
</evidence>
<keyword evidence="5 8" id="KW-0560">Oxidoreductase</keyword>
<evidence type="ECO:0000256" key="3">
    <source>
        <dbReference type="ARBA" id="ARBA00022630"/>
    </source>
</evidence>
<comment type="caution">
    <text evidence="8">The sequence shown here is derived from an EMBL/GenBank/DDBJ whole genome shotgun (WGS) entry which is preliminary data.</text>
</comment>
<accession>A0ABV1K4M9</accession>